<dbReference type="Gene3D" id="2.70.98.40">
    <property type="entry name" value="Glycoside hydrolase, family 65, N-terminal domain"/>
    <property type="match status" value="1"/>
</dbReference>
<dbReference type="Pfam" id="PF03632">
    <property type="entry name" value="Glyco_hydro_65m"/>
    <property type="match status" value="1"/>
</dbReference>
<dbReference type="InterPro" id="IPR005195">
    <property type="entry name" value="Glyco_hydro_65_M"/>
</dbReference>
<evidence type="ECO:0000313" key="21">
    <source>
        <dbReference type="Proteomes" id="UP000567885"/>
    </source>
</evidence>
<dbReference type="Pfam" id="PF03633">
    <property type="entry name" value="Glyco_hydro_65C"/>
    <property type="match status" value="1"/>
</dbReference>
<dbReference type="InterPro" id="IPR012341">
    <property type="entry name" value="6hp_glycosidase-like_sf"/>
</dbReference>
<evidence type="ECO:0000256" key="10">
    <source>
        <dbReference type="ARBA" id="ARBA00030473"/>
    </source>
</evidence>
<dbReference type="InterPro" id="IPR005194">
    <property type="entry name" value="Glyco_hydro_65_C"/>
</dbReference>
<dbReference type="GO" id="GO:0006508">
    <property type="term" value="P:proteolysis"/>
    <property type="evidence" value="ECO:0007669"/>
    <property type="project" value="UniProtKB-KW"/>
</dbReference>
<keyword evidence="21" id="KW-1185">Reference proteome</keyword>
<evidence type="ECO:0000256" key="3">
    <source>
        <dbReference type="ARBA" id="ARBA00012757"/>
    </source>
</evidence>
<dbReference type="Gene3D" id="2.60.120.260">
    <property type="entry name" value="Galactose-binding domain-like"/>
    <property type="match status" value="1"/>
</dbReference>
<feature type="region of interest" description="Disordered" evidence="14">
    <location>
        <begin position="453"/>
        <end position="496"/>
    </location>
</feature>
<keyword evidence="9" id="KW-0326">Glycosidase</keyword>
<dbReference type="InterPro" id="IPR011013">
    <property type="entry name" value="Gal_mutarotase_sf_dom"/>
</dbReference>
<feature type="domain" description="Glycoside hydrolase family 65 central catalytic" evidence="17">
    <location>
        <begin position="1096"/>
        <end position="1285"/>
    </location>
</feature>
<dbReference type="SUPFAM" id="SSF48208">
    <property type="entry name" value="Six-hairpin glycosidases"/>
    <property type="match status" value="1"/>
</dbReference>
<dbReference type="PANTHER" id="PTHR11051:SF8">
    <property type="entry name" value="PROTEIN-GLUCOSYLGALACTOSYLHYDROXYLYSINE GLUCOSIDASE"/>
    <property type="match status" value="1"/>
</dbReference>
<dbReference type="OrthoDB" id="200349at2759"/>
<reference evidence="20 21" key="1">
    <citation type="submission" date="2020-05" db="EMBL/GenBank/DDBJ databases">
        <title>Identification and distribution of gene clusters putatively required for synthesis of sphingolipid metabolism inhibitors in phylogenetically diverse species of the filamentous fungus Fusarium.</title>
        <authorList>
            <person name="Kim H.-S."/>
            <person name="Busman M."/>
            <person name="Brown D.W."/>
            <person name="Divon H."/>
            <person name="Uhlig S."/>
            <person name="Proctor R.H."/>
        </authorList>
    </citation>
    <scope>NUCLEOTIDE SEQUENCE [LARGE SCALE GENOMIC DNA]</scope>
    <source>
        <strain evidence="20 21">NRRL 20693</strain>
    </source>
</reference>
<dbReference type="GO" id="GO:0009277">
    <property type="term" value="C:fungal-type cell wall"/>
    <property type="evidence" value="ECO:0007669"/>
    <property type="project" value="TreeGrafter"/>
</dbReference>
<evidence type="ECO:0000256" key="15">
    <source>
        <dbReference type="SAM" id="SignalP"/>
    </source>
</evidence>
<accession>A0A8H5WTZ1</accession>
<evidence type="ECO:0000256" key="2">
    <source>
        <dbReference type="ARBA" id="ARBA00006768"/>
    </source>
</evidence>
<organism evidence="20 21">
    <name type="scientific">Fusarium heterosporum</name>
    <dbReference type="NCBI Taxonomy" id="42747"/>
    <lineage>
        <taxon>Eukaryota</taxon>
        <taxon>Fungi</taxon>
        <taxon>Dikarya</taxon>
        <taxon>Ascomycota</taxon>
        <taxon>Pezizomycotina</taxon>
        <taxon>Sordariomycetes</taxon>
        <taxon>Hypocreomycetidae</taxon>
        <taxon>Hypocreales</taxon>
        <taxon>Nectriaceae</taxon>
        <taxon>Fusarium</taxon>
        <taxon>Fusarium heterosporum species complex</taxon>
    </lineage>
</organism>
<evidence type="ECO:0000256" key="13">
    <source>
        <dbReference type="RuleBase" id="RU003355"/>
    </source>
</evidence>
<evidence type="ECO:0000256" key="8">
    <source>
        <dbReference type="ARBA" id="ARBA00023180"/>
    </source>
</evidence>
<feature type="signal peptide" evidence="15">
    <location>
        <begin position="1"/>
        <end position="15"/>
    </location>
</feature>
<evidence type="ECO:0000256" key="1">
    <source>
        <dbReference type="ARBA" id="ARBA00001576"/>
    </source>
</evidence>
<sequence length="1707" mass="186612">MKLWLTLSILPCALGSLLPRAEVPAPLIRANAELIEDEYIVVLHQGHTLKQHFDQIGRDLAANATLFYPIDSINGYRAKLPHDLLHDHIRFDPGVEFIEQEQTISLINPVAEGKGKVPESDLSEEKPGFINHREGAWYDAQKTYGKKHNSMWWWTKQRWEVLDGAGKGVLIYIVDTGMRLSHTDFQGRAVHFRTGDATSPYVGGATADDKHGHGTHVGGIAAGVRGGMAPWATLVNVKIMCADKEPGCQGGRGGGLTQAISDITSEHNEYKKGNNAPSGWKGSVINLSLTTGDSEALRRAMKAAFDAGIPIAVAAGNDKKDTVDVVPCKYTESSVCVASSDIDYKFSTRFSNFGKEVKMIAPGSEISSASIENDKAYSWKSGTSMACPCVAGAMAIYVSFEMIDSDVNKVSDRLVKNQLVGIISDVPSDPPTANNFVNSGINSVLKNEHEPYYGALSIDHPPGEASTDSDESQQVPKDWEEDPDAGPGIEAVGVENSNPDAVVVVTEVFTAPIETVGPDPASADDVGYEGDDISINESPPPETLECAPTDTNGPVMAYGSIKSFADEWCDSLNQGIVNQDNLRQEQVKSFGSSTAGSKLTDLVFSAEWIEDVIGDYPERTRGTEPKHCKEAMLEILDSCGGKDGMEDGAPSIPVEEFEHFELTLFEQHVKLIILVLLSYFTIIVTSIQTQDRVEKCHRRHSKSSRKVAASEHIYQTSFPGVTWDEENWRLSTTKLEQGHYQARGSVANGYLGINVAAVGPFFEIDVDEEGGVINGWPLFSRRQTFATIAGFFDAQPKTNGTNFPWLSQYGYESVISGVPHWSGLVLDLGDDTYLDATVDSRTIHNFTSTYDFKAGILEWSYEWKPNGKEGSYHIAYRLLANKLHINQAVVDLIITSSTDSEATVVNVIDGYSAVRTDFVESGQDNEGAIFSAVRPVGIANVTAYTYAQVEGSNSLDLTRRRLVHDKPYVHTNDSSVAQEIPVKFSAGRPVHITKYVGAASSDAFDDPKKTAKEASRKALEDGYDASILSHVTEWASVMPDDSVDNYASPDTGKLPDDEYIIDSAIIAVTNTYYLLQNTVGKNAVKAVSGAPVNVDSISVGGLTSDSYAGMVFWDAELFMQPGLTTSHPEAAQRITNYRVAKYQQAKANIATSFAGSQNDTEFSASAAVYPWTSGRYGNCTATGPCWDYEYHLNGDIGISMVNQWVTTGDTDYFKETLLPIYESVATLYTDLFERNGSSWMITNMTDPDEYANHVNAGAFTMALASEILMQANKIRRQFALSENKLWDEKASDVLLIRENDITLEFTTMNGSAIVKQADVVLMSFPLSYNDNYTDQNALNDLDYYANKQSPDGPAMTWAIYSIVAGELSPSGCSAYTYAQYSYKPYTRPPFYQLSEQLIDNATTNGGTHPAFPFLTGHGGANQVAVFGYLGLRLMPDDGIHVNPNLPPQIPNLKYRTFYWRGWPISAWSNYTHTMIQRHKTAEPLDVADRRYANKSITVYAGPLDHPALHHLSFDGPLVIRNRQIGSNETIAGNLAQCRPVASSNSFEPGQFPIAAIDGATSTKWQPSKADEVNYITVTLAEEHLGTMITGFYFDWAEAPPVSATVIFHNRTIENTAKAFSTPSTPPGFDVVLSLKEIAQSAPYNIRHTNLNAIVIPTGNTTNITLPNPVPLTRYASLLIIGNQALPAVDVRAKNGTGATVAEWALLH</sequence>
<dbReference type="PROSITE" id="PS00136">
    <property type="entry name" value="SUBTILASE_ASP"/>
    <property type="match status" value="1"/>
</dbReference>
<comment type="caution">
    <text evidence="20">The sequence shown here is derived from an EMBL/GenBank/DDBJ whole genome shotgun (WGS) entry which is preliminary data.</text>
</comment>
<evidence type="ECO:0000256" key="5">
    <source>
        <dbReference type="ARBA" id="ARBA00022729"/>
    </source>
</evidence>
<comment type="similarity">
    <text evidence="2">Belongs to the glycosyl hydrolase 65 family.</text>
</comment>
<gene>
    <name evidence="20" type="ORF">FHETE_3918</name>
</gene>
<dbReference type="InterPro" id="IPR008928">
    <property type="entry name" value="6-hairpin_glycosidase_sf"/>
</dbReference>
<dbReference type="PROSITE" id="PS00137">
    <property type="entry name" value="SUBTILASE_HIS"/>
    <property type="match status" value="1"/>
</dbReference>
<keyword evidence="6 12" id="KW-0378">Hydrolase</keyword>
<evidence type="ECO:0000256" key="14">
    <source>
        <dbReference type="SAM" id="MobiDB-lite"/>
    </source>
</evidence>
<dbReference type="Pfam" id="PF00082">
    <property type="entry name" value="Peptidase_S8"/>
    <property type="match status" value="1"/>
</dbReference>
<feature type="active site" description="Charge relay system" evidence="12">
    <location>
        <position position="384"/>
    </location>
</feature>
<dbReference type="GO" id="GO:0005993">
    <property type="term" value="P:trehalose catabolic process"/>
    <property type="evidence" value="ECO:0007669"/>
    <property type="project" value="TreeGrafter"/>
</dbReference>
<dbReference type="InterPro" id="IPR015500">
    <property type="entry name" value="Peptidase_S8_subtilisin-rel"/>
</dbReference>
<dbReference type="PRINTS" id="PR00723">
    <property type="entry name" value="SUBTILISIN"/>
</dbReference>
<dbReference type="InterPro" id="IPR023828">
    <property type="entry name" value="Peptidase_S8_Ser-AS"/>
</dbReference>
<protein>
    <recommendedName>
        <fullName evidence="3">alpha,alpha-trehalase</fullName>
        <ecNumber evidence="3">3.2.1.28</ecNumber>
    </recommendedName>
    <alternativeName>
        <fullName evidence="10">Alpha,alpha-trehalase</fullName>
    </alternativeName>
    <alternativeName>
        <fullName evidence="11">Alpha,alpha-trehalose glucohydrolase</fullName>
    </alternativeName>
</protein>
<dbReference type="GO" id="GO:0004555">
    <property type="term" value="F:alpha,alpha-trehalase activity"/>
    <property type="evidence" value="ECO:0007669"/>
    <property type="project" value="UniProtKB-EC"/>
</dbReference>
<dbReference type="EC" id="3.2.1.28" evidence="3"/>
<dbReference type="SUPFAM" id="SSF74650">
    <property type="entry name" value="Galactose mutarotase-like"/>
    <property type="match status" value="1"/>
</dbReference>
<keyword evidence="7 12" id="KW-0720">Serine protease</keyword>
<dbReference type="InterPro" id="IPR005196">
    <property type="entry name" value="Glyco_hydro_65_N"/>
</dbReference>
<proteinExistence type="inferred from homology"/>
<dbReference type="SUPFAM" id="SSF52743">
    <property type="entry name" value="Subtilisin-like"/>
    <property type="match status" value="1"/>
</dbReference>
<dbReference type="SUPFAM" id="SSF54897">
    <property type="entry name" value="Protease propeptides/inhibitors"/>
    <property type="match status" value="1"/>
</dbReference>
<dbReference type="PANTHER" id="PTHR11051">
    <property type="entry name" value="GLYCOSYL HYDROLASE-RELATED"/>
    <property type="match status" value="1"/>
</dbReference>
<feature type="domain" description="Glycoside hydrolase family 65 N-terminal" evidence="19">
    <location>
        <begin position="736"/>
        <end position="1002"/>
    </location>
</feature>
<keyword evidence="5 15" id="KW-0732">Signal</keyword>
<name>A0A8H5WTZ1_FUSHE</name>
<feature type="chain" id="PRO_5034576055" description="alpha,alpha-trehalase" evidence="15">
    <location>
        <begin position="16"/>
        <end position="1707"/>
    </location>
</feature>
<feature type="active site" description="Charge relay system" evidence="12">
    <location>
        <position position="213"/>
    </location>
</feature>
<evidence type="ECO:0000313" key="20">
    <source>
        <dbReference type="EMBL" id="KAF5672046.1"/>
    </source>
</evidence>
<evidence type="ECO:0000256" key="11">
    <source>
        <dbReference type="ARBA" id="ARBA00031637"/>
    </source>
</evidence>
<dbReference type="GO" id="GO:0004252">
    <property type="term" value="F:serine-type endopeptidase activity"/>
    <property type="evidence" value="ECO:0007669"/>
    <property type="project" value="UniProtKB-UniRule"/>
</dbReference>
<evidence type="ECO:0000256" key="4">
    <source>
        <dbReference type="ARBA" id="ARBA00022670"/>
    </source>
</evidence>
<dbReference type="InterPro" id="IPR023827">
    <property type="entry name" value="Peptidase_S8_Asp-AS"/>
</dbReference>
<evidence type="ECO:0000259" key="16">
    <source>
        <dbReference type="Pfam" id="PF00082"/>
    </source>
</evidence>
<evidence type="ECO:0000256" key="12">
    <source>
        <dbReference type="PROSITE-ProRule" id="PRU01240"/>
    </source>
</evidence>
<dbReference type="PROSITE" id="PS51892">
    <property type="entry name" value="SUBTILASE"/>
    <property type="match status" value="1"/>
</dbReference>
<comment type="similarity">
    <text evidence="12 13">Belongs to the peptidase S8 family.</text>
</comment>
<dbReference type="Gene3D" id="1.50.10.10">
    <property type="match status" value="1"/>
</dbReference>
<dbReference type="EMBL" id="JAAGWQ010000063">
    <property type="protein sequence ID" value="KAF5672046.1"/>
    <property type="molecule type" value="Genomic_DNA"/>
</dbReference>
<dbReference type="Gene3D" id="3.40.50.200">
    <property type="entry name" value="Peptidase S8/S53 domain"/>
    <property type="match status" value="1"/>
</dbReference>
<dbReference type="InterPro" id="IPR037018">
    <property type="entry name" value="GH65_N"/>
</dbReference>
<evidence type="ECO:0000259" key="19">
    <source>
        <dbReference type="Pfam" id="PF03636"/>
    </source>
</evidence>
<keyword evidence="4 12" id="KW-0645">Protease</keyword>
<feature type="active site" description="Charge relay system" evidence="12">
    <location>
        <position position="175"/>
    </location>
</feature>
<dbReference type="Proteomes" id="UP000567885">
    <property type="component" value="Unassembled WGS sequence"/>
</dbReference>
<feature type="domain" description="Peptidase S8/S53" evidence="16">
    <location>
        <begin position="166"/>
        <end position="400"/>
    </location>
</feature>
<dbReference type="PROSITE" id="PS00138">
    <property type="entry name" value="SUBTILASE_SER"/>
    <property type="match status" value="1"/>
</dbReference>
<dbReference type="Pfam" id="PF03636">
    <property type="entry name" value="Glyco_hydro_65N"/>
    <property type="match status" value="1"/>
</dbReference>
<comment type="catalytic activity">
    <reaction evidence="1">
        <text>alpha,alpha-trehalose + H2O = alpha-D-glucose + beta-D-glucose</text>
        <dbReference type="Rhea" id="RHEA:32675"/>
        <dbReference type="ChEBI" id="CHEBI:15377"/>
        <dbReference type="ChEBI" id="CHEBI:15903"/>
        <dbReference type="ChEBI" id="CHEBI:16551"/>
        <dbReference type="ChEBI" id="CHEBI:17925"/>
        <dbReference type="EC" id="3.2.1.28"/>
    </reaction>
</comment>
<evidence type="ECO:0000256" key="7">
    <source>
        <dbReference type="ARBA" id="ARBA00022825"/>
    </source>
</evidence>
<keyword evidence="8" id="KW-0325">Glycoprotein</keyword>
<feature type="domain" description="Glycoside hydrolase family 65 C-terminal" evidence="18">
    <location>
        <begin position="1435"/>
        <end position="1486"/>
    </location>
</feature>
<evidence type="ECO:0000259" key="18">
    <source>
        <dbReference type="Pfam" id="PF03633"/>
    </source>
</evidence>
<evidence type="ECO:0000259" key="17">
    <source>
        <dbReference type="Pfam" id="PF03632"/>
    </source>
</evidence>
<evidence type="ECO:0000256" key="6">
    <source>
        <dbReference type="ARBA" id="ARBA00022801"/>
    </source>
</evidence>
<dbReference type="FunFam" id="1.50.10.10:FF:000032">
    <property type="entry name" value="Vacuolar acid trehalase"/>
    <property type="match status" value="1"/>
</dbReference>
<dbReference type="InterPro" id="IPR000209">
    <property type="entry name" value="Peptidase_S8/S53_dom"/>
</dbReference>
<dbReference type="InterPro" id="IPR036852">
    <property type="entry name" value="Peptidase_S8/S53_dom_sf"/>
</dbReference>
<dbReference type="FunFam" id="2.70.98.40:FF:000004">
    <property type="entry name" value="Alpha,alpha-trehalose glucohydrolase TreA/Ath1"/>
    <property type="match status" value="1"/>
</dbReference>
<evidence type="ECO:0000256" key="9">
    <source>
        <dbReference type="ARBA" id="ARBA00023295"/>
    </source>
</evidence>
<dbReference type="GO" id="GO:0030246">
    <property type="term" value="F:carbohydrate binding"/>
    <property type="evidence" value="ECO:0007669"/>
    <property type="project" value="InterPro"/>
</dbReference>
<dbReference type="InterPro" id="IPR022398">
    <property type="entry name" value="Peptidase_S8_His-AS"/>
</dbReference>